<name>A0A016VTU1_9BILA</name>
<evidence type="ECO:0000256" key="1">
    <source>
        <dbReference type="SAM" id="SignalP"/>
    </source>
</evidence>
<organism evidence="2 3">
    <name type="scientific">Ancylostoma ceylanicum</name>
    <dbReference type="NCBI Taxonomy" id="53326"/>
    <lineage>
        <taxon>Eukaryota</taxon>
        <taxon>Metazoa</taxon>
        <taxon>Ecdysozoa</taxon>
        <taxon>Nematoda</taxon>
        <taxon>Chromadorea</taxon>
        <taxon>Rhabditida</taxon>
        <taxon>Rhabditina</taxon>
        <taxon>Rhabditomorpha</taxon>
        <taxon>Strongyloidea</taxon>
        <taxon>Ancylostomatidae</taxon>
        <taxon>Ancylostomatinae</taxon>
        <taxon>Ancylostoma</taxon>
    </lineage>
</organism>
<evidence type="ECO:0000313" key="3">
    <source>
        <dbReference type="Proteomes" id="UP000024635"/>
    </source>
</evidence>
<proteinExistence type="predicted"/>
<evidence type="ECO:0000313" key="2">
    <source>
        <dbReference type="EMBL" id="EYC30994.1"/>
    </source>
</evidence>
<dbReference type="Proteomes" id="UP000024635">
    <property type="component" value="Unassembled WGS sequence"/>
</dbReference>
<dbReference type="AlphaFoldDB" id="A0A016VTU1"/>
<comment type="caution">
    <text evidence="2">The sequence shown here is derived from an EMBL/GenBank/DDBJ whole genome shotgun (WGS) entry which is preliminary data.</text>
</comment>
<protein>
    <submittedName>
        <fullName evidence="2">Uncharacterized protein</fullName>
    </submittedName>
</protein>
<dbReference type="OrthoDB" id="5775355at2759"/>
<gene>
    <name evidence="2" type="primary">Acey_s0004.g1893</name>
    <name evidence="2" type="ORF">Y032_0004g1893</name>
</gene>
<feature type="chain" id="PRO_5001493905" evidence="1">
    <location>
        <begin position="18"/>
        <end position="87"/>
    </location>
</feature>
<feature type="signal peptide" evidence="1">
    <location>
        <begin position="1"/>
        <end position="17"/>
    </location>
</feature>
<keyword evidence="1" id="KW-0732">Signal</keyword>
<dbReference type="EMBL" id="JARK01001340">
    <property type="protein sequence ID" value="EYC30994.1"/>
    <property type="molecule type" value="Genomic_DNA"/>
</dbReference>
<accession>A0A016VTU1</accession>
<sequence>MQHVFLVVLLGICSVLARPSADVQYLIPADYKLLTDALRLDQEIEREIYRRLSEDPRQRLRRKVSSVAIPIKRISRIGGNIVMGRKK</sequence>
<reference evidence="3" key="1">
    <citation type="journal article" date="2015" name="Nat. Genet.">
        <title>The genome and transcriptome of the zoonotic hookworm Ancylostoma ceylanicum identify infection-specific gene families.</title>
        <authorList>
            <person name="Schwarz E.M."/>
            <person name="Hu Y."/>
            <person name="Antoshechkin I."/>
            <person name="Miller M.M."/>
            <person name="Sternberg P.W."/>
            <person name="Aroian R.V."/>
        </authorList>
    </citation>
    <scope>NUCLEOTIDE SEQUENCE</scope>
    <source>
        <strain evidence="3">HY135</strain>
    </source>
</reference>
<keyword evidence="3" id="KW-1185">Reference proteome</keyword>